<evidence type="ECO:0000256" key="6">
    <source>
        <dbReference type="SAM" id="MobiDB-lite"/>
    </source>
</evidence>
<dbReference type="Gene3D" id="1.10.60.30">
    <property type="entry name" value="PSPTO4464-like domains"/>
    <property type="match status" value="2"/>
</dbReference>
<gene>
    <name evidence="5" type="primary">darP</name>
    <name evidence="7" type="ORF">SAMN05216217_101106</name>
</gene>
<reference evidence="8" key="1">
    <citation type="submission" date="2016-10" db="EMBL/GenBank/DDBJ databases">
        <authorList>
            <person name="Varghese N."/>
            <person name="Submissions S."/>
        </authorList>
    </citation>
    <scope>NUCLEOTIDE SEQUENCE [LARGE SCALE GENOMIC DNA]</scope>
    <source>
        <strain evidence="8">DSM 24213</strain>
    </source>
</reference>
<dbReference type="PANTHER" id="PTHR38101:SF1">
    <property type="entry name" value="UPF0307 PROTEIN YJGA"/>
    <property type="match status" value="1"/>
</dbReference>
<dbReference type="GO" id="GO:0005829">
    <property type="term" value="C:cytosol"/>
    <property type="evidence" value="ECO:0007669"/>
    <property type="project" value="TreeGrafter"/>
</dbReference>
<dbReference type="RefSeq" id="WP_093471267.1">
    <property type="nucleotide sequence ID" value="NZ_FOUI01000001.1"/>
</dbReference>
<dbReference type="GO" id="GO:1902626">
    <property type="term" value="P:assembly of large subunit precursor of preribosome"/>
    <property type="evidence" value="ECO:0007669"/>
    <property type="project" value="UniProtKB-UniRule"/>
</dbReference>
<dbReference type="PIRSF" id="PIRSF016183">
    <property type="entry name" value="UCP016183"/>
    <property type="match status" value="1"/>
</dbReference>
<dbReference type="Pfam" id="PF04751">
    <property type="entry name" value="DarP"/>
    <property type="match status" value="1"/>
</dbReference>
<dbReference type="EMBL" id="FOUI01000001">
    <property type="protein sequence ID" value="SFM11450.1"/>
    <property type="molecule type" value="Genomic_DNA"/>
</dbReference>
<feature type="compositionally biased region" description="Acidic residues" evidence="6">
    <location>
        <begin position="1"/>
        <end position="14"/>
    </location>
</feature>
<evidence type="ECO:0000313" key="8">
    <source>
        <dbReference type="Proteomes" id="UP000243629"/>
    </source>
</evidence>
<dbReference type="AlphaFoldDB" id="A0A1I4N856"/>
<dbReference type="Proteomes" id="UP000243629">
    <property type="component" value="Unassembled WGS sequence"/>
</dbReference>
<dbReference type="InterPro" id="IPR006839">
    <property type="entry name" value="DarP"/>
</dbReference>
<dbReference type="SUPFAM" id="SSF158710">
    <property type="entry name" value="PSPTO4464-like"/>
    <property type="match status" value="1"/>
</dbReference>
<evidence type="ECO:0000256" key="5">
    <source>
        <dbReference type="HAMAP-Rule" id="MF_00765"/>
    </source>
</evidence>
<dbReference type="PANTHER" id="PTHR38101">
    <property type="entry name" value="UPF0307 PROTEIN YJGA"/>
    <property type="match status" value="1"/>
</dbReference>
<dbReference type="CDD" id="cd16331">
    <property type="entry name" value="YjgA-like"/>
    <property type="match status" value="1"/>
</dbReference>
<sequence>MSDYSEDTGFEQDDEKSKSQVKRELHALQDLGKRLTELKPSQLERLPLTDKLRLALAEAHRHTARGALKRHMSYVGKLMREQDIDAIQAYVDLLDSSSQAHARHFHQMERWRDRLLSGNADELEAFLDAYPGAAADRQTLRQLIRQAEREAAESKPPAAARKLFKLIRVHVDEAELPGGFANDED</sequence>
<dbReference type="GO" id="GO:0043022">
    <property type="term" value="F:ribosome binding"/>
    <property type="evidence" value="ECO:0007669"/>
    <property type="project" value="UniProtKB-UniRule"/>
</dbReference>
<comment type="subcellular location">
    <subcellularLocation>
        <location evidence="5">Cytoplasm</location>
    </subcellularLocation>
    <text evidence="5">Associates with late stage pre-50S ribosomal subunits.</text>
</comment>
<accession>A0A1I4N856</accession>
<evidence type="ECO:0000256" key="4">
    <source>
        <dbReference type="ARBA" id="ARBA00022884"/>
    </source>
</evidence>
<evidence type="ECO:0000256" key="1">
    <source>
        <dbReference type="ARBA" id="ARBA00022490"/>
    </source>
</evidence>
<evidence type="ECO:0000256" key="2">
    <source>
        <dbReference type="ARBA" id="ARBA00022517"/>
    </source>
</evidence>
<dbReference type="InterPro" id="IPR023153">
    <property type="entry name" value="DarP_sf"/>
</dbReference>
<dbReference type="HAMAP" id="MF_00765">
    <property type="entry name" value="DarP"/>
    <property type="match status" value="1"/>
</dbReference>
<evidence type="ECO:0000313" key="7">
    <source>
        <dbReference type="EMBL" id="SFM11450.1"/>
    </source>
</evidence>
<proteinExistence type="inferred from homology"/>
<dbReference type="NCBIfam" id="NF003593">
    <property type="entry name" value="PRK05255.1-1"/>
    <property type="match status" value="1"/>
</dbReference>
<evidence type="ECO:0000256" key="3">
    <source>
        <dbReference type="ARBA" id="ARBA00022730"/>
    </source>
</evidence>
<keyword evidence="8" id="KW-1185">Reference proteome</keyword>
<dbReference type="STRING" id="1720063.SAMN05216217_101106"/>
<protein>
    <recommendedName>
        <fullName evidence="5">Dual-action ribosomal maturation protein DarP</fullName>
    </recommendedName>
    <alternativeName>
        <fullName evidence="5">Large ribosomal subunit assembly factor DarP</fullName>
    </alternativeName>
</protein>
<dbReference type="OrthoDB" id="5293604at2"/>
<name>A0A1I4N856_9GAMM</name>
<keyword evidence="3 5" id="KW-0699">rRNA-binding</keyword>
<organism evidence="7 8">
    <name type="scientific">Halopseudomonas yangmingensis</name>
    <dbReference type="NCBI Taxonomy" id="1720063"/>
    <lineage>
        <taxon>Bacteria</taxon>
        <taxon>Pseudomonadati</taxon>
        <taxon>Pseudomonadota</taxon>
        <taxon>Gammaproteobacteria</taxon>
        <taxon>Pseudomonadales</taxon>
        <taxon>Pseudomonadaceae</taxon>
        <taxon>Halopseudomonas</taxon>
    </lineage>
</organism>
<comment type="function">
    <text evidence="5">Member of a network of 50S ribosomal subunit biogenesis factors which assembles along the 30S-50S interface, preventing incorrect 23S rRNA structures from forming. Promotes peptidyl transferase center (PTC) maturation.</text>
</comment>
<feature type="region of interest" description="Disordered" evidence="6">
    <location>
        <begin position="1"/>
        <end position="23"/>
    </location>
</feature>
<comment type="similarity">
    <text evidence="5">Belongs to the DarP family.</text>
</comment>
<keyword evidence="1 5" id="KW-0963">Cytoplasm</keyword>
<keyword evidence="4 5" id="KW-0694">RNA-binding</keyword>
<dbReference type="GO" id="GO:0019843">
    <property type="term" value="F:rRNA binding"/>
    <property type="evidence" value="ECO:0007669"/>
    <property type="project" value="UniProtKB-UniRule"/>
</dbReference>
<keyword evidence="2 5" id="KW-0690">Ribosome biogenesis</keyword>